<dbReference type="AlphaFoldDB" id="I7CHG6"/>
<dbReference type="SMART" id="SM00020">
    <property type="entry name" value="Tryp_SPc"/>
    <property type="match status" value="1"/>
</dbReference>
<dbReference type="GO" id="GO:0004252">
    <property type="term" value="F:serine-type endopeptidase activity"/>
    <property type="evidence" value="ECO:0007669"/>
    <property type="project" value="InterPro"/>
</dbReference>
<evidence type="ECO:0000256" key="7">
    <source>
        <dbReference type="ARBA" id="ARBA00022825"/>
    </source>
</evidence>
<evidence type="ECO:0000256" key="1">
    <source>
        <dbReference type="ARBA" id="ARBA00007664"/>
    </source>
</evidence>
<evidence type="ECO:0000256" key="11">
    <source>
        <dbReference type="RuleBase" id="RU363034"/>
    </source>
</evidence>
<keyword evidence="4 12" id="KW-0732">Signal</keyword>
<proteinExistence type="evidence at transcript level"/>
<keyword evidence="8" id="KW-1015">Disulfide bond</keyword>
<dbReference type="InterPro" id="IPR009003">
    <property type="entry name" value="Peptidase_S1_PA"/>
</dbReference>
<dbReference type="FunFam" id="2.40.10.10:FF:000120">
    <property type="entry name" value="Putative serine protease"/>
    <property type="match status" value="1"/>
</dbReference>
<dbReference type="SUPFAM" id="SSF50494">
    <property type="entry name" value="Trypsin-like serine proteases"/>
    <property type="match status" value="1"/>
</dbReference>
<dbReference type="EMBL" id="JN793541">
    <property type="protein sequence ID" value="AFO68321.1"/>
    <property type="molecule type" value="mRNA"/>
</dbReference>
<keyword evidence="6" id="KW-0353">Hemolymph clotting</keyword>
<comment type="catalytic activity">
    <reaction evidence="9">
        <text>Selective cleavage of 103-Arg-|-Ser-104 and 124-Ile-|-Ile-125 bonds in Limulus clotting factor B to form activated factor B. Cleavage of -Pro-Arg-|-Xaa- bonds in synthetic substrates.</text>
        <dbReference type="EC" id="3.4.21.84"/>
    </reaction>
</comment>
<dbReference type="PANTHER" id="PTHR24276:SF91">
    <property type="entry name" value="AT26814P-RELATED"/>
    <property type="match status" value="1"/>
</dbReference>
<dbReference type="PROSITE" id="PS00134">
    <property type="entry name" value="TRYPSIN_HIS"/>
    <property type="match status" value="1"/>
</dbReference>
<keyword evidence="2" id="KW-0768">Sushi</keyword>
<keyword evidence="5 11" id="KW-0378">Hydrolase</keyword>
<dbReference type="PROSITE" id="PS00135">
    <property type="entry name" value="TRYPSIN_SER"/>
    <property type="match status" value="1"/>
</dbReference>
<evidence type="ECO:0000256" key="4">
    <source>
        <dbReference type="ARBA" id="ARBA00022729"/>
    </source>
</evidence>
<dbReference type="GO" id="GO:0042381">
    <property type="term" value="P:hemolymph coagulation"/>
    <property type="evidence" value="ECO:0007669"/>
    <property type="project" value="UniProtKB-KW"/>
</dbReference>
<dbReference type="InterPro" id="IPR050430">
    <property type="entry name" value="Peptidase_S1"/>
</dbReference>
<dbReference type="InterPro" id="IPR001314">
    <property type="entry name" value="Peptidase_S1A"/>
</dbReference>
<sequence>MHIFGLLALCVAAVSAVPANPQRIVGGSLATIDQYPSIAALLYSSNWITYSQSCGGTILNNRAILTAAHCTNGDAAGRWRIRLGSTWANSGGVVYNVTQNIVHPQYNSATMDNDIAVLRSTTLFSLNNNVRAASIASVNYNLADNQAVWAAGWGTTFSGATTGSEQLRHVQLVTINQNTCRNNYATRGIAITDNMLCSGWNGGGRDQCQGDSGGPLYHNGIVVGVCSFGIGCAQAQFPGVNARVSRYITWDLIYCLRSN</sequence>
<evidence type="ECO:0000256" key="10">
    <source>
        <dbReference type="ARBA" id="ARBA00066707"/>
    </source>
</evidence>
<evidence type="ECO:0000256" key="3">
    <source>
        <dbReference type="ARBA" id="ARBA00022670"/>
    </source>
</evidence>
<feature type="signal peptide" evidence="12">
    <location>
        <begin position="1"/>
        <end position="16"/>
    </location>
</feature>
<evidence type="ECO:0000313" key="14">
    <source>
        <dbReference type="EMBL" id="AFO68321.1"/>
    </source>
</evidence>
<dbReference type="CDD" id="cd00190">
    <property type="entry name" value="Tryp_SPc"/>
    <property type="match status" value="1"/>
</dbReference>
<dbReference type="InterPro" id="IPR018114">
    <property type="entry name" value="TRYPSIN_HIS"/>
</dbReference>
<comment type="similarity">
    <text evidence="1">Belongs to the peptidase S1 family.</text>
</comment>
<dbReference type="EC" id="3.4.21.84" evidence="10"/>
<dbReference type="GO" id="GO:0006508">
    <property type="term" value="P:proteolysis"/>
    <property type="evidence" value="ECO:0007669"/>
    <property type="project" value="UniProtKB-KW"/>
</dbReference>
<feature type="domain" description="Peptidase S1" evidence="13">
    <location>
        <begin position="24"/>
        <end position="250"/>
    </location>
</feature>
<evidence type="ECO:0000256" key="12">
    <source>
        <dbReference type="SAM" id="SignalP"/>
    </source>
</evidence>
<organism evidence="14">
    <name type="scientific">Heliothis virescens</name>
    <name type="common">Tobacco budworm moth</name>
    <dbReference type="NCBI Taxonomy" id="7102"/>
    <lineage>
        <taxon>Eukaryota</taxon>
        <taxon>Metazoa</taxon>
        <taxon>Ecdysozoa</taxon>
        <taxon>Arthropoda</taxon>
        <taxon>Hexapoda</taxon>
        <taxon>Insecta</taxon>
        <taxon>Pterygota</taxon>
        <taxon>Neoptera</taxon>
        <taxon>Endopterygota</taxon>
        <taxon>Lepidoptera</taxon>
        <taxon>Glossata</taxon>
        <taxon>Ditrysia</taxon>
        <taxon>Noctuoidea</taxon>
        <taxon>Noctuidae</taxon>
        <taxon>Heliothinae</taxon>
        <taxon>Heliothis</taxon>
    </lineage>
</organism>
<accession>I7CHG6</accession>
<name>I7CHG6_HELVI</name>
<evidence type="ECO:0000259" key="13">
    <source>
        <dbReference type="PROSITE" id="PS50240"/>
    </source>
</evidence>
<evidence type="ECO:0000256" key="5">
    <source>
        <dbReference type="ARBA" id="ARBA00022801"/>
    </source>
</evidence>
<dbReference type="Pfam" id="PF00089">
    <property type="entry name" value="Trypsin"/>
    <property type="match status" value="1"/>
</dbReference>
<evidence type="ECO:0000256" key="6">
    <source>
        <dbReference type="ARBA" id="ARBA00022820"/>
    </source>
</evidence>
<keyword evidence="3 11" id="KW-0645">Protease</keyword>
<dbReference type="InterPro" id="IPR001254">
    <property type="entry name" value="Trypsin_dom"/>
</dbReference>
<protein>
    <recommendedName>
        <fullName evidence="10">limulus clotting factor C</fullName>
        <ecNumber evidence="10">3.4.21.84</ecNumber>
    </recommendedName>
</protein>
<dbReference type="PANTHER" id="PTHR24276">
    <property type="entry name" value="POLYSERASE-RELATED"/>
    <property type="match status" value="1"/>
</dbReference>
<evidence type="ECO:0000256" key="8">
    <source>
        <dbReference type="ARBA" id="ARBA00023157"/>
    </source>
</evidence>
<reference evidence="14" key="1">
    <citation type="journal article" date="2012" name="J. Invertebr. Pathol.">
        <title>Cloning eleven midgut trypsin cDNAs and evaluating the interaction of proteinase inhibitors with Cry1Ac against the tobacco budworm, Heliothis virescens (F.) (Lepidoptera: Noctuidae).</title>
        <authorList>
            <person name="Zhu Y.C."/>
            <person name="Guo Z."/>
            <person name="Abel C."/>
        </authorList>
    </citation>
    <scope>NUCLEOTIDE SEQUENCE</scope>
    <source>
        <strain evidence="14">T57e9</strain>
    </source>
</reference>
<dbReference type="PROSITE" id="PS50240">
    <property type="entry name" value="TRYPSIN_DOM"/>
    <property type="match status" value="1"/>
</dbReference>
<dbReference type="InterPro" id="IPR033116">
    <property type="entry name" value="TRYPSIN_SER"/>
</dbReference>
<dbReference type="InterPro" id="IPR043504">
    <property type="entry name" value="Peptidase_S1_PA_chymotrypsin"/>
</dbReference>
<evidence type="ECO:0000256" key="2">
    <source>
        <dbReference type="ARBA" id="ARBA00022659"/>
    </source>
</evidence>
<dbReference type="Gene3D" id="2.40.10.10">
    <property type="entry name" value="Trypsin-like serine proteases"/>
    <property type="match status" value="1"/>
</dbReference>
<dbReference type="PRINTS" id="PR00722">
    <property type="entry name" value="CHYMOTRYPSIN"/>
</dbReference>
<evidence type="ECO:0000256" key="9">
    <source>
        <dbReference type="ARBA" id="ARBA00052079"/>
    </source>
</evidence>
<feature type="chain" id="PRO_5003708677" description="limulus clotting factor C" evidence="12">
    <location>
        <begin position="17"/>
        <end position="259"/>
    </location>
</feature>
<keyword evidence="7 11" id="KW-0720">Serine protease</keyword>